<dbReference type="CDD" id="cd00132">
    <property type="entry name" value="CRIB"/>
    <property type="match status" value="1"/>
</dbReference>
<feature type="region of interest" description="Disordered" evidence="15">
    <location>
        <begin position="613"/>
        <end position="669"/>
    </location>
</feature>
<feature type="domain" description="Phorbol-ester/DAG-type" evidence="17">
    <location>
        <begin position="673"/>
        <end position="723"/>
    </location>
</feature>
<feature type="region of interest" description="Disordered" evidence="15">
    <location>
        <begin position="130"/>
        <end position="151"/>
    </location>
</feature>
<dbReference type="Pfam" id="PF00130">
    <property type="entry name" value="C1_1"/>
    <property type="match status" value="1"/>
</dbReference>
<protein>
    <recommendedName>
        <fullName evidence="1">non-specific serine/threonine protein kinase</fullName>
        <ecNumber evidence="1">2.7.11.1</ecNumber>
    </recommendedName>
</protein>
<dbReference type="Pfam" id="PF25346">
    <property type="entry name" value="PH_MRCK"/>
    <property type="match status" value="1"/>
</dbReference>
<evidence type="ECO:0000259" key="18">
    <source>
        <dbReference type="PROSITE" id="PS50108"/>
    </source>
</evidence>
<feature type="domain" description="AGC-kinase C-terminal" evidence="20">
    <location>
        <begin position="18"/>
        <end position="88"/>
    </location>
</feature>
<dbReference type="SUPFAM" id="SSF50729">
    <property type="entry name" value="PH domain-like"/>
    <property type="match status" value="1"/>
</dbReference>
<evidence type="ECO:0000256" key="7">
    <source>
        <dbReference type="ARBA" id="ARBA00022771"/>
    </source>
</evidence>
<evidence type="ECO:0000256" key="9">
    <source>
        <dbReference type="ARBA" id="ARBA00022833"/>
    </source>
</evidence>
<keyword evidence="10" id="KW-0067">ATP-binding</keyword>
<evidence type="ECO:0000256" key="12">
    <source>
        <dbReference type="ARBA" id="ARBA00047899"/>
    </source>
</evidence>
<dbReference type="PROSITE" id="PS50219">
    <property type="entry name" value="CNH"/>
    <property type="match status" value="1"/>
</dbReference>
<comment type="caution">
    <text evidence="21">The sequence shown here is derived from an EMBL/GenBank/DDBJ whole genome shotgun (WGS) entry which is preliminary data.</text>
</comment>
<feature type="coiled-coil region" evidence="14">
    <location>
        <begin position="533"/>
        <end position="595"/>
    </location>
</feature>
<sequence>MRLGQNGIEDFKKHLFLTGIEWEALRYMTPPHIPEVSSPTDTSNFDVSETVFRQAEAGPPKSQSAFTGNHLPFMGFTYTKNSCVSDLGMLIDTASTMSNSDLDAMPAQAFERHIEKIEAENKELARKLQEALTNNSSTSEAAAPSGAQQAELKKLQEENSRLKDTAAAVNQLERQLTEMDTMMRAADTRSQEQLKVLEKNNKLLKTEKDSLREELEDIQAKYKQQTKALRDAMAQRKQALAEFTDVHEKLADLQTQKQKLTRLISKYEEDVECERQRAENLQQDLLKADRTRREMQALVDESQTEASKERKCRERLELFTAELEHELEELKRGRRSHGSNAEVSQELSRVKADLERKEAEFDENVSRLQAKHVSELKSYLDLIREAEQTKDALMAEISALKEKVELTEQARYEAQQQAASKYSQDQRTLLEELECGQQDKHKLEDELQQLRAELKQIHDKNDSVSQWEAQIAEIISWVSEEKDARGYLQALAGKMTEELEGLKLTGIPERSRWRDRRSYKLDKMELLSLQSNLHSEIQAKEQIREDLRNTKAQQVATETKLKSVEAQLEEEHNEKLRLEKELKLLHEQQNQIDANSGSLELAASQNSLFFRNEASKEDSPSESFTEDGSGDDCVSIGQLSTTPSVTSSDSTAFDQPDLRTTPLPTPPRQQLTRHKFSIQSFNTPFKCQHCTSLMVGLLRQGNACEECKYMCHMHCADKAPQVCPVPDDQMKRPVGIDPVKGVGTAYEGTVKVPRPGGIRRGWMQQLVVVCDFKLFLYDVTPDRNNVPNVGVSQVIDMRDENFSVGSVFESDVIHAKPKEIPRIFKVSTTMLDPPGEVHSVFMLAESEHDQIRWIGALKELHKILRKNRIPNKAVYKAQVIYDSQLPFASKIQCGAILDHDRLLVGTDDGLYVLELLRDDIVRISDKKAVYQVEILSDLIITITGRQRHIRLMPRTCLEMEGVDFAKVDVKGAMVFCTGPIRQGTSTCLCVAMKRSVHVYELTHMTRNRHRRMKEIQSPGTVHSIAMLNERLVVGFSSSFALYSVQGDVAPTVLVNSEDISLYFLMHQTMESLLVVETSAREFLLVFTTLGVYVDSTGRRSRAQEITWPAQVVSASYSAPYLTVYAENVAFVYNAMTGEWLQTLPLKRVKPLCRDGALGLTTVSDQPALIYLLNIKQDQDQIAVPDLVRQRPANQSKRRFSFKSVGESHAAKVAEQRRSKPISGPLNFSHVAHVGANQAKGMQPDSRADRKSRLISAPTNFSHVAHMGPDKRMQVLVDLPKNAAGGDDDGNRSRAISEQNVASQRVVDYVRQSSASLPSSHANGTSTKMSRRGSLPDDPRPPSTGSSEGATEMLNRFPSTQSTTSSEMSSTPPSSNHTSMVDDQAGCHSAAGNTQDSVC</sequence>
<dbReference type="PROSITE" id="PS50003">
    <property type="entry name" value="PH_DOMAIN"/>
    <property type="match status" value="1"/>
</dbReference>
<dbReference type="PROSITE" id="PS50108">
    <property type="entry name" value="CRIB"/>
    <property type="match status" value="2"/>
</dbReference>
<dbReference type="Pfam" id="PF15796">
    <property type="entry name" value="KELK"/>
    <property type="match status" value="1"/>
</dbReference>
<dbReference type="PROSITE" id="PS51285">
    <property type="entry name" value="AGC_KINASE_CTER"/>
    <property type="match status" value="1"/>
</dbReference>
<gene>
    <name evidence="21" type="ORF">NP493_42g06006</name>
</gene>
<keyword evidence="6" id="KW-0547">Nucleotide-binding</keyword>
<keyword evidence="11 14" id="KW-0175">Coiled coil</keyword>
<accession>A0AAD9PCC2</accession>
<evidence type="ECO:0000259" key="16">
    <source>
        <dbReference type="PROSITE" id="PS50003"/>
    </source>
</evidence>
<dbReference type="GO" id="GO:0008270">
    <property type="term" value="F:zinc ion binding"/>
    <property type="evidence" value="ECO:0007669"/>
    <property type="project" value="UniProtKB-KW"/>
</dbReference>
<dbReference type="InterPro" id="IPR031597">
    <property type="entry name" value="KELK"/>
</dbReference>
<comment type="catalytic activity">
    <reaction evidence="13">
        <text>L-seryl-[protein] + ATP = O-phospho-L-seryl-[protein] + ADP + H(+)</text>
        <dbReference type="Rhea" id="RHEA:17989"/>
        <dbReference type="Rhea" id="RHEA-COMP:9863"/>
        <dbReference type="Rhea" id="RHEA-COMP:11604"/>
        <dbReference type="ChEBI" id="CHEBI:15378"/>
        <dbReference type="ChEBI" id="CHEBI:29999"/>
        <dbReference type="ChEBI" id="CHEBI:30616"/>
        <dbReference type="ChEBI" id="CHEBI:83421"/>
        <dbReference type="ChEBI" id="CHEBI:456216"/>
        <dbReference type="EC" id="2.7.11.1"/>
    </reaction>
</comment>
<dbReference type="GO" id="GO:0031032">
    <property type="term" value="P:actomyosin structure organization"/>
    <property type="evidence" value="ECO:0007669"/>
    <property type="project" value="TreeGrafter"/>
</dbReference>
<dbReference type="SMART" id="SM00133">
    <property type="entry name" value="S_TK_X"/>
    <property type="match status" value="1"/>
</dbReference>
<dbReference type="InterPro" id="IPR050839">
    <property type="entry name" value="Rho-assoc_Ser/Thr_Kinase"/>
</dbReference>
<dbReference type="CDD" id="cd01243">
    <property type="entry name" value="PH_MRCK"/>
    <property type="match status" value="1"/>
</dbReference>
<dbReference type="PANTHER" id="PTHR22988">
    <property type="entry name" value="MYOTONIC DYSTROPHY S/T KINASE-RELATED"/>
    <property type="match status" value="1"/>
</dbReference>
<dbReference type="EC" id="2.7.11.1" evidence="1"/>
<dbReference type="Gene3D" id="3.30.200.20">
    <property type="entry name" value="Phosphorylase Kinase, domain 1"/>
    <property type="match status" value="1"/>
</dbReference>
<dbReference type="SMART" id="SM00109">
    <property type="entry name" value="C1"/>
    <property type="match status" value="1"/>
</dbReference>
<feature type="compositionally biased region" description="Polar residues" evidence="15">
    <location>
        <begin position="1293"/>
        <end position="1302"/>
    </location>
</feature>
<feature type="domain" description="PH" evidence="16">
    <location>
        <begin position="743"/>
        <end position="862"/>
    </location>
</feature>
<evidence type="ECO:0000256" key="11">
    <source>
        <dbReference type="ARBA" id="ARBA00023054"/>
    </source>
</evidence>
<dbReference type="PROSITE" id="PS50081">
    <property type="entry name" value="ZF_DAG_PE_2"/>
    <property type="match status" value="1"/>
</dbReference>
<dbReference type="InterPro" id="IPR000095">
    <property type="entry name" value="CRIB_dom"/>
</dbReference>
<dbReference type="GO" id="GO:0005737">
    <property type="term" value="C:cytoplasm"/>
    <property type="evidence" value="ECO:0007669"/>
    <property type="project" value="TreeGrafter"/>
</dbReference>
<reference evidence="21" key="1">
    <citation type="journal article" date="2023" name="Mol. Biol. Evol.">
        <title>Third-Generation Sequencing Reveals the Adaptive Role of the Epigenome in Three Deep-Sea Polychaetes.</title>
        <authorList>
            <person name="Perez M."/>
            <person name="Aroh O."/>
            <person name="Sun Y."/>
            <person name="Lan Y."/>
            <person name="Juniper S.K."/>
            <person name="Young C.R."/>
            <person name="Angers B."/>
            <person name="Qian P.Y."/>
        </authorList>
    </citation>
    <scope>NUCLEOTIDE SEQUENCE</scope>
    <source>
        <strain evidence="21">R07B-5</strain>
    </source>
</reference>
<evidence type="ECO:0000256" key="5">
    <source>
        <dbReference type="ARBA" id="ARBA00022723"/>
    </source>
</evidence>
<dbReference type="SUPFAM" id="SSF57889">
    <property type="entry name" value="Cysteine-rich domain"/>
    <property type="match status" value="1"/>
</dbReference>
<dbReference type="InterPro" id="IPR001849">
    <property type="entry name" value="PH_domain"/>
</dbReference>
<name>A0AAD9PCC2_RIDPI</name>
<keyword evidence="9" id="KW-0862">Zinc</keyword>
<evidence type="ECO:0000256" key="8">
    <source>
        <dbReference type="ARBA" id="ARBA00022777"/>
    </source>
</evidence>
<dbReference type="CDD" id="cd20809">
    <property type="entry name" value="C1_MRCK"/>
    <property type="match status" value="1"/>
</dbReference>
<dbReference type="InterPro" id="IPR057529">
    <property type="entry name" value="MRCK/ROCK_PH"/>
</dbReference>
<evidence type="ECO:0000259" key="17">
    <source>
        <dbReference type="PROSITE" id="PS50081"/>
    </source>
</evidence>
<dbReference type="PROSITE" id="PS00479">
    <property type="entry name" value="ZF_DAG_PE_1"/>
    <property type="match status" value="1"/>
</dbReference>
<dbReference type="InterPro" id="IPR046349">
    <property type="entry name" value="C1-like_sf"/>
</dbReference>
<evidence type="ECO:0000313" key="21">
    <source>
        <dbReference type="EMBL" id="KAK2191931.1"/>
    </source>
</evidence>
<keyword evidence="22" id="KW-1185">Reference proteome</keyword>
<evidence type="ECO:0000259" key="19">
    <source>
        <dbReference type="PROSITE" id="PS50219"/>
    </source>
</evidence>
<evidence type="ECO:0000256" key="6">
    <source>
        <dbReference type="ARBA" id="ARBA00022741"/>
    </source>
</evidence>
<dbReference type="GO" id="GO:0004674">
    <property type="term" value="F:protein serine/threonine kinase activity"/>
    <property type="evidence" value="ECO:0007669"/>
    <property type="project" value="UniProtKB-KW"/>
</dbReference>
<keyword evidence="3" id="KW-0597">Phosphoprotein</keyword>
<feature type="compositionally biased region" description="Polar residues" evidence="15">
    <location>
        <begin position="131"/>
        <end position="140"/>
    </location>
</feature>
<keyword evidence="8" id="KW-0418">Kinase</keyword>
<organism evidence="21 22">
    <name type="scientific">Ridgeia piscesae</name>
    <name type="common">Tubeworm</name>
    <dbReference type="NCBI Taxonomy" id="27915"/>
    <lineage>
        <taxon>Eukaryota</taxon>
        <taxon>Metazoa</taxon>
        <taxon>Spiralia</taxon>
        <taxon>Lophotrochozoa</taxon>
        <taxon>Annelida</taxon>
        <taxon>Polychaeta</taxon>
        <taxon>Sedentaria</taxon>
        <taxon>Canalipalpata</taxon>
        <taxon>Sabellida</taxon>
        <taxon>Siboglinidae</taxon>
        <taxon>Ridgeia</taxon>
    </lineage>
</organism>
<feature type="domain" description="CRIB" evidence="18">
    <location>
        <begin position="1254"/>
        <end position="1267"/>
    </location>
</feature>
<dbReference type="InterPro" id="IPR001180">
    <property type="entry name" value="CNH_dom"/>
</dbReference>
<dbReference type="InterPro" id="IPR017892">
    <property type="entry name" value="Pkinase_C"/>
</dbReference>
<evidence type="ECO:0000259" key="20">
    <source>
        <dbReference type="PROSITE" id="PS51285"/>
    </source>
</evidence>
<evidence type="ECO:0000256" key="2">
    <source>
        <dbReference type="ARBA" id="ARBA00022527"/>
    </source>
</evidence>
<evidence type="ECO:0000256" key="1">
    <source>
        <dbReference type="ARBA" id="ARBA00012513"/>
    </source>
</evidence>
<evidence type="ECO:0000256" key="10">
    <source>
        <dbReference type="ARBA" id="ARBA00022840"/>
    </source>
</evidence>
<dbReference type="InterPro" id="IPR000961">
    <property type="entry name" value="AGC-kinase_C"/>
</dbReference>
<comment type="catalytic activity">
    <reaction evidence="12">
        <text>L-threonyl-[protein] + ATP = O-phospho-L-threonyl-[protein] + ADP + H(+)</text>
        <dbReference type="Rhea" id="RHEA:46608"/>
        <dbReference type="Rhea" id="RHEA-COMP:11060"/>
        <dbReference type="Rhea" id="RHEA-COMP:11605"/>
        <dbReference type="ChEBI" id="CHEBI:15378"/>
        <dbReference type="ChEBI" id="CHEBI:30013"/>
        <dbReference type="ChEBI" id="CHEBI:30616"/>
        <dbReference type="ChEBI" id="CHEBI:61977"/>
        <dbReference type="ChEBI" id="CHEBI:456216"/>
        <dbReference type="EC" id="2.7.11.1"/>
    </reaction>
</comment>
<feature type="domain" description="CNH" evidence="19">
    <location>
        <begin position="888"/>
        <end position="1158"/>
    </location>
</feature>
<dbReference type="FunFam" id="3.30.60.20:FF:000005">
    <property type="entry name" value="Non-specific serine/threonine protein kinase"/>
    <property type="match status" value="1"/>
</dbReference>
<dbReference type="GO" id="GO:0005524">
    <property type="term" value="F:ATP binding"/>
    <property type="evidence" value="ECO:0007669"/>
    <property type="project" value="UniProtKB-KW"/>
</dbReference>
<feature type="compositionally biased region" description="Low complexity" evidence="15">
    <location>
        <begin position="640"/>
        <end position="662"/>
    </location>
</feature>
<dbReference type="Gene3D" id="3.30.60.20">
    <property type="match status" value="1"/>
</dbReference>
<evidence type="ECO:0000256" key="4">
    <source>
        <dbReference type="ARBA" id="ARBA00022679"/>
    </source>
</evidence>
<feature type="compositionally biased region" description="Low complexity" evidence="15">
    <location>
        <begin position="1357"/>
        <end position="1374"/>
    </location>
</feature>
<dbReference type="Proteomes" id="UP001209878">
    <property type="component" value="Unassembled WGS sequence"/>
</dbReference>
<evidence type="ECO:0000256" key="14">
    <source>
        <dbReference type="SAM" id="Coils"/>
    </source>
</evidence>
<evidence type="ECO:0000313" key="22">
    <source>
        <dbReference type="Proteomes" id="UP001209878"/>
    </source>
</evidence>
<dbReference type="SMART" id="SM00233">
    <property type="entry name" value="PH"/>
    <property type="match status" value="1"/>
</dbReference>
<dbReference type="InterPro" id="IPR011993">
    <property type="entry name" value="PH-like_dom_sf"/>
</dbReference>
<dbReference type="InterPro" id="IPR002219">
    <property type="entry name" value="PKC_DAG/PE"/>
</dbReference>
<dbReference type="Pfam" id="PF00433">
    <property type="entry name" value="Pkinase_C"/>
    <property type="match status" value="1"/>
</dbReference>
<dbReference type="EMBL" id="JAODUO010000042">
    <property type="protein sequence ID" value="KAK2191931.1"/>
    <property type="molecule type" value="Genomic_DNA"/>
</dbReference>
<dbReference type="SMART" id="SM00285">
    <property type="entry name" value="PBD"/>
    <property type="match status" value="2"/>
</dbReference>
<dbReference type="Pfam" id="PF00780">
    <property type="entry name" value="CNH"/>
    <property type="match status" value="1"/>
</dbReference>
<feature type="region of interest" description="Disordered" evidence="15">
    <location>
        <begin position="1280"/>
        <end position="1398"/>
    </location>
</feature>
<evidence type="ECO:0000256" key="3">
    <source>
        <dbReference type="ARBA" id="ARBA00022553"/>
    </source>
</evidence>
<evidence type="ECO:0000256" key="13">
    <source>
        <dbReference type="ARBA" id="ARBA00048679"/>
    </source>
</evidence>
<feature type="domain" description="CRIB" evidence="18">
    <location>
        <begin position="1221"/>
        <end position="1234"/>
    </location>
</feature>
<dbReference type="Gene3D" id="2.30.29.30">
    <property type="entry name" value="Pleckstrin-homology domain (PH domain)/Phosphotyrosine-binding domain (PTB)"/>
    <property type="match status" value="1"/>
</dbReference>
<evidence type="ECO:0000256" key="15">
    <source>
        <dbReference type="SAM" id="MobiDB-lite"/>
    </source>
</evidence>
<keyword evidence="2" id="KW-0723">Serine/threonine-protein kinase</keyword>
<dbReference type="PANTHER" id="PTHR22988:SF66">
    <property type="entry name" value="SERINE_THREONINE-PROTEIN KINASE GENGHIS KHAN"/>
    <property type="match status" value="1"/>
</dbReference>
<keyword evidence="5" id="KW-0479">Metal-binding</keyword>
<proteinExistence type="predicted"/>
<dbReference type="GO" id="GO:0005856">
    <property type="term" value="C:cytoskeleton"/>
    <property type="evidence" value="ECO:0007669"/>
    <property type="project" value="TreeGrafter"/>
</dbReference>
<keyword evidence="7" id="KW-0863">Zinc-finger</keyword>
<dbReference type="SMART" id="SM00036">
    <property type="entry name" value="CNH"/>
    <property type="match status" value="1"/>
</dbReference>
<keyword evidence="4" id="KW-0808">Transferase</keyword>
<feature type="compositionally biased region" description="Polar residues" evidence="15">
    <location>
        <begin position="1310"/>
        <end position="1327"/>
    </location>
</feature>